<dbReference type="EMBL" id="JAMWBK010000009">
    <property type="protein sequence ID" value="KAJ8902093.1"/>
    <property type="molecule type" value="Genomic_DNA"/>
</dbReference>
<dbReference type="AlphaFoldDB" id="A0AAV8ULW3"/>
<reference evidence="2 3" key="1">
    <citation type="journal article" date="2023" name="Nat. Commun.">
        <title>Origin of minicircular mitochondrial genomes in red algae.</title>
        <authorList>
            <person name="Lee Y."/>
            <person name="Cho C.H."/>
            <person name="Lee Y.M."/>
            <person name="Park S.I."/>
            <person name="Yang J.H."/>
            <person name="West J.A."/>
            <person name="Bhattacharya D."/>
            <person name="Yoon H.S."/>
        </authorList>
    </citation>
    <scope>NUCLEOTIDE SEQUENCE [LARGE SCALE GENOMIC DNA]</scope>
    <source>
        <strain evidence="2 3">CCMP1338</strain>
        <tissue evidence="2">Whole cell</tissue>
    </source>
</reference>
<gene>
    <name evidence="2" type="ORF">NDN08_006501</name>
</gene>
<keyword evidence="3" id="KW-1185">Reference proteome</keyword>
<evidence type="ECO:0000313" key="3">
    <source>
        <dbReference type="Proteomes" id="UP001157974"/>
    </source>
</evidence>
<protein>
    <submittedName>
        <fullName evidence="2">Uncharacterized protein</fullName>
    </submittedName>
</protein>
<dbReference type="Proteomes" id="UP001157974">
    <property type="component" value="Unassembled WGS sequence"/>
</dbReference>
<accession>A0AAV8ULW3</accession>
<feature type="region of interest" description="Disordered" evidence="1">
    <location>
        <begin position="129"/>
        <end position="153"/>
    </location>
</feature>
<sequence length="153" mass="18151">MVRVLSEEPDPWEREPELPKRTVRMPELSEGTKLMRKGEGPIRDYWEGKEIALRGKYMRMGRMAIMEKRIVECHLKYGNARQRRCDRLHRDFVQIIMNPQCRDKRPPPLTPQMYADLFEDNGRLPDIYNDYGARDTGPLSQRQKEEEEGEGDE</sequence>
<proteinExistence type="predicted"/>
<name>A0AAV8ULW3_9RHOD</name>
<comment type="caution">
    <text evidence="2">The sequence shown here is derived from an EMBL/GenBank/DDBJ whole genome shotgun (WGS) entry which is preliminary data.</text>
</comment>
<organism evidence="2 3">
    <name type="scientific">Rhodosorus marinus</name>
    <dbReference type="NCBI Taxonomy" id="101924"/>
    <lineage>
        <taxon>Eukaryota</taxon>
        <taxon>Rhodophyta</taxon>
        <taxon>Stylonematophyceae</taxon>
        <taxon>Stylonematales</taxon>
        <taxon>Stylonemataceae</taxon>
        <taxon>Rhodosorus</taxon>
    </lineage>
</organism>
<evidence type="ECO:0000256" key="1">
    <source>
        <dbReference type="SAM" id="MobiDB-lite"/>
    </source>
</evidence>
<evidence type="ECO:0000313" key="2">
    <source>
        <dbReference type="EMBL" id="KAJ8902093.1"/>
    </source>
</evidence>